<evidence type="ECO:0000256" key="8">
    <source>
        <dbReference type="ARBA" id="ARBA00023011"/>
    </source>
</evidence>
<keyword evidence="5" id="KW-0256">Endoplasmic reticulum</keyword>
<dbReference type="AlphaFoldDB" id="A0A7S1GHA3"/>
<name>A0A7S1GHA3_9CHLO</name>
<keyword evidence="9" id="KW-0443">Lipid metabolism</keyword>
<evidence type="ECO:0000256" key="11">
    <source>
        <dbReference type="ARBA" id="ARBA00023166"/>
    </source>
</evidence>
<evidence type="ECO:0000256" key="2">
    <source>
        <dbReference type="ARBA" id="ARBA00005377"/>
    </source>
</evidence>
<evidence type="ECO:0000256" key="5">
    <source>
        <dbReference type="ARBA" id="ARBA00022824"/>
    </source>
</evidence>
<evidence type="ECO:0000313" key="14">
    <source>
        <dbReference type="EMBL" id="CAD8928125.1"/>
    </source>
</evidence>
<sequence>MPSVSALSRWLQFVAILRVFSVVLGYFYPDTLAANLYNGDSAQVSDLQARTFATWTLTSCMLCLLCARNPSIVPIYSATLGSFLIALLHFSIEVFVYNTVSVKSAIQPMVVASISSLWMGAGWNYYTSYVSSAPAVSEETQVTHTDKTD</sequence>
<keyword evidence="3" id="KW-0444">Lipid biosynthesis</keyword>
<evidence type="ECO:0000256" key="6">
    <source>
        <dbReference type="ARBA" id="ARBA00022955"/>
    </source>
</evidence>
<keyword evidence="8" id="KW-0756">Sterol biosynthesis</keyword>
<evidence type="ECO:0000256" key="13">
    <source>
        <dbReference type="SAM" id="Phobius"/>
    </source>
</evidence>
<dbReference type="GO" id="GO:0030674">
    <property type="term" value="F:protein-macromolecule adaptor activity"/>
    <property type="evidence" value="ECO:0007669"/>
    <property type="project" value="TreeGrafter"/>
</dbReference>
<dbReference type="EMBL" id="HBFV01000694">
    <property type="protein sequence ID" value="CAD8928125.1"/>
    <property type="molecule type" value="Transcribed_RNA"/>
</dbReference>
<feature type="transmembrane region" description="Helical" evidence="13">
    <location>
        <begin position="79"/>
        <end position="100"/>
    </location>
</feature>
<evidence type="ECO:0008006" key="15">
    <source>
        <dbReference type="Google" id="ProtNLM"/>
    </source>
</evidence>
<comment type="subcellular location">
    <subcellularLocation>
        <location evidence="1">Endoplasmic reticulum membrane</location>
        <topology evidence="1">Multi-pass membrane protein</topology>
    </subcellularLocation>
</comment>
<dbReference type="PANTHER" id="PTHR15451">
    <property type="entry name" value="ERGOSTEROL BIOSYNTHETIC PROTEIN 28-RELATED"/>
    <property type="match status" value="1"/>
</dbReference>
<feature type="transmembrane region" description="Helical" evidence="13">
    <location>
        <begin position="47"/>
        <end position="67"/>
    </location>
</feature>
<keyword evidence="6" id="KW-0752">Steroid biosynthesis</keyword>
<accession>A0A7S1GHA3</accession>
<comment type="similarity">
    <text evidence="2">Belongs to the ERG28 family.</text>
</comment>
<dbReference type="InterPro" id="IPR005352">
    <property type="entry name" value="Erg28"/>
</dbReference>
<dbReference type="PANTHER" id="PTHR15451:SF19">
    <property type="entry name" value="ERGOSTEROL BIOSYNTHETIC PROTEIN 28 HOMOLOG"/>
    <property type="match status" value="1"/>
</dbReference>
<keyword evidence="12" id="KW-0753">Steroid metabolism</keyword>
<evidence type="ECO:0000256" key="10">
    <source>
        <dbReference type="ARBA" id="ARBA00023136"/>
    </source>
</evidence>
<keyword evidence="11" id="KW-1207">Sterol metabolism</keyword>
<evidence type="ECO:0000256" key="1">
    <source>
        <dbReference type="ARBA" id="ARBA00004477"/>
    </source>
</evidence>
<organism evidence="14">
    <name type="scientific">Picochlorum oklahomense</name>
    <dbReference type="NCBI Taxonomy" id="249345"/>
    <lineage>
        <taxon>Eukaryota</taxon>
        <taxon>Viridiplantae</taxon>
        <taxon>Chlorophyta</taxon>
        <taxon>core chlorophytes</taxon>
        <taxon>Trebouxiophyceae</taxon>
        <taxon>Trebouxiophyceae incertae sedis</taxon>
        <taxon>Picochlorum</taxon>
    </lineage>
</organism>
<reference evidence="14" key="1">
    <citation type="submission" date="2021-01" db="EMBL/GenBank/DDBJ databases">
        <authorList>
            <person name="Corre E."/>
            <person name="Pelletier E."/>
            <person name="Niang G."/>
            <person name="Scheremetjew M."/>
            <person name="Finn R."/>
            <person name="Kale V."/>
            <person name="Holt S."/>
            <person name="Cochrane G."/>
            <person name="Meng A."/>
            <person name="Brown T."/>
            <person name="Cohen L."/>
        </authorList>
    </citation>
    <scope>NUCLEOTIDE SEQUENCE</scope>
    <source>
        <strain evidence="14">CCMP2329</strain>
    </source>
</reference>
<evidence type="ECO:0000256" key="3">
    <source>
        <dbReference type="ARBA" id="ARBA00022516"/>
    </source>
</evidence>
<evidence type="ECO:0000256" key="12">
    <source>
        <dbReference type="ARBA" id="ARBA00023221"/>
    </source>
</evidence>
<evidence type="ECO:0000256" key="4">
    <source>
        <dbReference type="ARBA" id="ARBA00022692"/>
    </source>
</evidence>
<gene>
    <name evidence="14" type="ORF">POKL1161_LOCUS478</name>
</gene>
<keyword evidence="4 13" id="KW-0812">Transmembrane</keyword>
<feature type="transmembrane region" description="Helical" evidence="13">
    <location>
        <begin position="106"/>
        <end position="126"/>
    </location>
</feature>
<dbReference type="GO" id="GO:0016126">
    <property type="term" value="P:sterol biosynthetic process"/>
    <property type="evidence" value="ECO:0007669"/>
    <property type="project" value="UniProtKB-KW"/>
</dbReference>
<protein>
    <recommendedName>
        <fullName evidence="15">Ergosterol biosynthetic protein 28</fullName>
    </recommendedName>
</protein>
<proteinExistence type="inferred from homology"/>
<evidence type="ECO:0000256" key="9">
    <source>
        <dbReference type="ARBA" id="ARBA00023098"/>
    </source>
</evidence>
<dbReference type="GO" id="GO:0005789">
    <property type="term" value="C:endoplasmic reticulum membrane"/>
    <property type="evidence" value="ECO:0007669"/>
    <property type="project" value="UniProtKB-SubCell"/>
</dbReference>
<dbReference type="Pfam" id="PF03694">
    <property type="entry name" value="Erg28"/>
    <property type="match status" value="1"/>
</dbReference>
<keyword evidence="10 13" id="KW-0472">Membrane</keyword>
<evidence type="ECO:0000256" key="7">
    <source>
        <dbReference type="ARBA" id="ARBA00022989"/>
    </source>
</evidence>
<feature type="transmembrane region" description="Helical" evidence="13">
    <location>
        <begin position="7"/>
        <end position="27"/>
    </location>
</feature>
<keyword evidence="7 13" id="KW-1133">Transmembrane helix</keyword>